<feature type="region of interest" description="Disordered" evidence="1">
    <location>
        <begin position="1"/>
        <end position="32"/>
    </location>
</feature>
<name>A0A437C976_ORYJA</name>
<accession>A0A437C976</accession>
<proteinExistence type="predicted"/>
<feature type="compositionally biased region" description="Polar residues" evidence="1">
    <location>
        <begin position="1"/>
        <end position="13"/>
    </location>
</feature>
<keyword evidence="3" id="KW-1185">Reference proteome</keyword>
<sequence length="187" mass="20851">MSSEPSGSGSRVDSWNDPGGWRSHHPRRSANAGESFLSELKIQKWFDSLLQQRAISFPAGGRKTFSRKCSPRTERPHRSSRLRRLEGRRTCSRSKTKIKTGMNNSAGHDGQTAGRCCLSHQSARRPSVTTARCAQEEARRRRPFVIPPSGWDLQLLNPPTEESGRTERTFFPCFLSSSPVPLGTLGS</sequence>
<feature type="compositionally biased region" description="Basic and acidic residues" evidence="1">
    <location>
        <begin position="71"/>
        <end position="89"/>
    </location>
</feature>
<evidence type="ECO:0000313" key="2">
    <source>
        <dbReference type="EMBL" id="RVE59289.1"/>
    </source>
</evidence>
<evidence type="ECO:0000313" key="3">
    <source>
        <dbReference type="Proteomes" id="UP000283210"/>
    </source>
</evidence>
<reference evidence="2 3" key="2">
    <citation type="submission" date="2019-01" db="EMBL/GenBank/DDBJ databases">
        <title>A chromosome length genome reference of the Java medaka (oryzias javanicus).</title>
        <authorList>
            <person name="Herpin A."/>
            <person name="Takehana Y."/>
            <person name="Naruse K."/>
            <person name="Ansai S."/>
            <person name="Kawaguchi M."/>
        </authorList>
    </citation>
    <scope>NUCLEOTIDE SEQUENCE [LARGE SCALE GENOMIC DNA]</scope>
    <source>
        <strain evidence="2">RS831</strain>
        <tissue evidence="2">Whole body</tissue>
    </source>
</reference>
<dbReference type="Proteomes" id="UP000283210">
    <property type="component" value="Chromosome 19"/>
</dbReference>
<reference evidence="2 3" key="1">
    <citation type="submission" date="2018-11" db="EMBL/GenBank/DDBJ databases">
        <authorList>
            <person name="Lopez-Roques C."/>
            <person name="Donnadieu C."/>
            <person name="Bouchez O."/>
            <person name="Klopp C."/>
            <person name="Cabau C."/>
            <person name="Zahm M."/>
        </authorList>
    </citation>
    <scope>NUCLEOTIDE SEQUENCE [LARGE SCALE GENOMIC DNA]</scope>
    <source>
        <strain evidence="2">RS831</strain>
        <tissue evidence="2">Whole body</tissue>
    </source>
</reference>
<gene>
    <name evidence="2" type="ORF">OJAV_G00186980</name>
</gene>
<dbReference type="AlphaFoldDB" id="A0A437C976"/>
<organism evidence="2 3">
    <name type="scientific">Oryzias javanicus</name>
    <name type="common">Javanese ricefish</name>
    <name type="synonym">Aplocheilus javanicus</name>
    <dbReference type="NCBI Taxonomy" id="123683"/>
    <lineage>
        <taxon>Eukaryota</taxon>
        <taxon>Metazoa</taxon>
        <taxon>Chordata</taxon>
        <taxon>Craniata</taxon>
        <taxon>Vertebrata</taxon>
        <taxon>Euteleostomi</taxon>
        <taxon>Actinopterygii</taxon>
        <taxon>Neopterygii</taxon>
        <taxon>Teleostei</taxon>
        <taxon>Neoteleostei</taxon>
        <taxon>Acanthomorphata</taxon>
        <taxon>Ovalentaria</taxon>
        <taxon>Atherinomorphae</taxon>
        <taxon>Beloniformes</taxon>
        <taxon>Adrianichthyidae</taxon>
        <taxon>Oryziinae</taxon>
        <taxon>Oryzias</taxon>
    </lineage>
</organism>
<evidence type="ECO:0000256" key="1">
    <source>
        <dbReference type="SAM" id="MobiDB-lite"/>
    </source>
</evidence>
<protein>
    <submittedName>
        <fullName evidence="2">Uncharacterized protein</fullName>
    </submittedName>
</protein>
<dbReference type="EMBL" id="CM012455">
    <property type="protein sequence ID" value="RVE59289.1"/>
    <property type="molecule type" value="Genomic_DNA"/>
</dbReference>
<feature type="region of interest" description="Disordered" evidence="1">
    <location>
        <begin position="61"/>
        <end position="93"/>
    </location>
</feature>